<comment type="caution">
    <text evidence="1">The sequence shown here is derived from an EMBL/GenBank/DDBJ whole genome shotgun (WGS) entry which is preliminary data.</text>
</comment>
<evidence type="ECO:0000313" key="2">
    <source>
        <dbReference type="Proteomes" id="UP001152320"/>
    </source>
</evidence>
<accession>A0A9Q0YCA1</accession>
<dbReference type="EMBL" id="JAIZAY010000162">
    <property type="protein sequence ID" value="KAJ8018864.1"/>
    <property type="molecule type" value="Genomic_DNA"/>
</dbReference>
<protein>
    <submittedName>
        <fullName evidence="1">Uncharacterized protein</fullName>
    </submittedName>
</protein>
<dbReference type="Proteomes" id="UP001152320">
    <property type="component" value="Unassembled WGS sequence"/>
</dbReference>
<name>A0A9Q0YCA1_HOLLE</name>
<evidence type="ECO:0000313" key="1">
    <source>
        <dbReference type="EMBL" id="KAJ8018864.1"/>
    </source>
</evidence>
<sequence length="68" mass="7871">MREVNLDATGVCKYRRIMMVNPGLVLYTDTSTEYSTIFIQESDSSHLSYWFLCLCNSYTVLYSTSRVP</sequence>
<reference evidence="1" key="1">
    <citation type="submission" date="2021-10" db="EMBL/GenBank/DDBJ databases">
        <title>Tropical sea cucumber genome reveals ecological adaptation and Cuvierian tubules defense mechanism.</title>
        <authorList>
            <person name="Chen T."/>
        </authorList>
    </citation>
    <scope>NUCLEOTIDE SEQUENCE</scope>
    <source>
        <strain evidence="1">Nanhai2018</strain>
        <tissue evidence="1">Muscle</tissue>
    </source>
</reference>
<gene>
    <name evidence="1" type="ORF">HOLleu_42910</name>
</gene>
<keyword evidence="2" id="KW-1185">Reference proteome</keyword>
<proteinExistence type="predicted"/>
<organism evidence="1 2">
    <name type="scientific">Holothuria leucospilota</name>
    <name type="common">Black long sea cucumber</name>
    <name type="synonym">Mertensiothuria leucospilota</name>
    <dbReference type="NCBI Taxonomy" id="206669"/>
    <lineage>
        <taxon>Eukaryota</taxon>
        <taxon>Metazoa</taxon>
        <taxon>Echinodermata</taxon>
        <taxon>Eleutherozoa</taxon>
        <taxon>Echinozoa</taxon>
        <taxon>Holothuroidea</taxon>
        <taxon>Aspidochirotacea</taxon>
        <taxon>Aspidochirotida</taxon>
        <taxon>Holothuriidae</taxon>
        <taxon>Holothuria</taxon>
    </lineage>
</organism>
<dbReference type="AlphaFoldDB" id="A0A9Q0YCA1"/>